<feature type="compositionally biased region" description="Basic and acidic residues" evidence="1">
    <location>
        <begin position="271"/>
        <end position="289"/>
    </location>
</feature>
<dbReference type="SUPFAM" id="SSF103657">
    <property type="entry name" value="BAR/IMD domain-like"/>
    <property type="match status" value="1"/>
</dbReference>
<dbReference type="GeneID" id="94289433"/>
<dbReference type="PANTHER" id="PTHR38148">
    <property type="entry name" value="BAR DOMAIN-CONTAINING PROTEIN"/>
    <property type="match status" value="1"/>
</dbReference>
<evidence type="ECO:0000256" key="1">
    <source>
        <dbReference type="SAM" id="MobiDB-lite"/>
    </source>
</evidence>
<evidence type="ECO:0000313" key="3">
    <source>
        <dbReference type="Proteomes" id="UP000674318"/>
    </source>
</evidence>
<accession>A0A836IS34</accession>
<dbReference type="RefSeq" id="XP_067756146.1">
    <property type="nucleotide sequence ID" value="XM_067899356.1"/>
</dbReference>
<organism evidence="2 3">
    <name type="scientific">Porcisia hertigi</name>
    <dbReference type="NCBI Taxonomy" id="2761500"/>
    <lineage>
        <taxon>Eukaryota</taxon>
        <taxon>Discoba</taxon>
        <taxon>Euglenozoa</taxon>
        <taxon>Kinetoplastea</taxon>
        <taxon>Metakinetoplastina</taxon>
        <taxon>Trypanosomatida</taxon>
        <taxon>Trypanosomatidae</taxon>
        <taxon>Leishmaniinae</taxon>
        <taxon>Porcisia</taxon>
    </lineage>
</organism>
<keyword evidence="3" id="KW-1185">Reference proteome</keyword>
<dbReference type="PANTHER" id="PTHR38148:SF3">
    <property type="entry name" value="BAR DOMAIN-CONTAINING PROTEIN"/>
    <property type="match status" value="1"/>
</dbReference>
<protein>
    <submittedName>
        <fullName evidence="2">Uncharacterized protein</fullName>
    </submittedName>
</protein>
<name>A0A836IS34_9TRYP</name>
<reference evidence="2 3" key="1">
    <citation type="submission" date="2021-02" db="EMBL/GenBank/DDBJ databases">
        <title>Porcisia hertigi Genome sequencing and assembly.</title>
        <authorList>
            <person name="Almutairi H."/>
            <person name="Gatherer D."/>
        </authorList>
    </citation>
    <scope>NUCLEOTIDE SEQUENCE [LARGE SCALE GENOMIC DNA]</scope>
    <source>
        <strain evidence="2 3">C119</strain>
    </source>
</reference>
<dbReference type="AlphaFoldDB" id="A0A836IS34"/>
<feature type="compositionally biased region" description="Polar residues" evidence="1">
    <location>
        <begin position="290"/>
        <end position="305"/>
    </location>
</feature>
<comment type="caution">
    <text evidence="2">The sequence shown here is derived from an EMBL/GenBank/DDBJ whole genome shotgun (WGS) entry which is preliminary data.</text>
</comment>
<dbReference type="Proteomes" id="UP000674318">
    <property type="component" value="Unassembled WGS sequence"/>
</dbReference>
<dbReference type="OrthoDB" id="272713at2759"/>
<evidence type="ECO:0000313" key="2">
    <source>
        <dbReference type="EMBL" id="KAG5501523.1"/>
    </source>
</evidence>
<dbReference type="InterPro" id="IPR027267">
    <property type="entry name" value="AH/BAR_dom_sf"/>
</dbReference>
<sequence>MPLCVSIPATVDTDTNTRGLYLSDLEVCMKNFSEAITSTMNSYRSLLTAFDQVAQVYGNISQHCGNEARKQITEFRDGMRDLKDKGGFDTFNNEIHRGTIAVMGSVNADLKKADKSYSVLKSKRKEYDAIRFKLDMIEKSYAKKNKPLTLSNEYKKTVLRRDKAKASYESHRETFGNEIKALQASTKDILLQSLNNYLHCTATFCGQLETTMSSYRTDVDNNGTTRFTNTNMDALKEKAMAESFERRSRRIDEAPLLYTATGNALSNGDHLAGEDNLCPKEDKEDHGDMSENSNANSAGSHNPDSANPFLGVRYE</sequence>
<dbReference type="KEGG" id="phet:94289433"/>
<gene>
    <name evidence="2" type="ORF">JKF63_03352</name>
</gene>
<dbReference type="EMBL" id="JAFJZO010000027">
    <property type="protein sequence ID" value="KAG5501523.1"/>
    <property type="molecule type" value="Genomic_DNA"/>
</dbReference>
<proteinExistence type="predicted"/>
<feature type="region of interest" description="Disordered" evidence="1">
    <location>
        <begin position="263"/>
        <end position="315"/>
    </location>
</feature>
<dbReference type="Gene3D" id="1.20.1270.60">
    <property type="entry name" value="Arfaptin homology (AH) domain/BAR domain"/>
    <property type="match status" value="1"/>
</dbReference>